<dbReference type="AlphaFoldDB" id="A0A5N7BXV0"/>
<dbReference type="EMBL" id="ML735307">
    <property type="protein sequence ID" value="KAE8386662.1"/>
    <property type="molecule type" value="Genomic_DNA"/>
</dbReference>
<sequence>MTVTLPSTSIHPFLGMSGMSYALPAGLGPKQWAMYTIIGTVCLVVLGAFGALLLTCLLRAHRRLDGLLHQTKPRQVQKI</sequence>
<organism evidence="2">
    <name type="scientific">Petromyces alliaceus</name>
    <name type="common">Aspergillus alliaceus</name>
    <dbReference type="NCBI Taxonomy" id="209559"/>
    <lineage>
        <taxon>Eukaryota</taxon>
        <taxon>Fungi</taxon>
        <taxon>Dikarya</taxon>
        <taxon>Ascomycota</taxon>
        <taxon>Pezizomycotina</taxon>
        <taxon>Eurotiomycetes</taxon>
        <taxon>Eurotiomycetidae</taxon>
        <taxon>Eurotiales</taxon>
        <taxon>Aspergillaceae</taxon>
        <taxon>Aspergillus</taxon>
        <taxon>Aspergillus subgen. Circumdati</taxon>
    </lineage>
</organism>
<proteinExistence type="predicted"/>
<keyword evidence="1" id="KW-0472">Membrane</keyword>
<keyword evidence="1" id="KW-1133">Transmembrane helix</keyword>
<protein>
    <submittedName>
        <fullName evidence="2">Uncharacterized protein</fullName>
    </submittedName>
</protein>
<evidence type="ECO:0000313" key="2">
    <source>
        <dbReference type="EMBL" id="KAE8386662.1"/>
    </source>
</evidence>
<reference evidence="2" key="1">
    <citation type="submission" date="2019-04" db="EMBL/GenBank/DDBJ databases">
        <title>Friends and foes A comparative genomics studyof 23 Aspergillus species from section Flavi.</title>
        <authorList>
            <consortium name="DOE Joint Genome Institute"/>
            <person name="Kjaerbolling I."/>
            <person name="Vesth T."/>
            <person name="Frisvad J.C."/>
            <person name="Nybo J.L."/>
            <person name="Theobald S."/>
            <person name="Kildgaard S."/>
            <person name="Isbrandt T."/>
            <person name="Kuo A."/>
            <person name="Sato A."/>
            <person name="Lyhne E.K."/>
            <person name="Kogle M.E."/>
            <person name="Wiebenga A."/>
            <person name="Kun R.S."/>
            <person name="Lubbers R.J."/>
            <person name="Makela M.R."/>
            <person name="Barry K."/>
            <person name="Chovatia M."/>
            <person name="Clum A."/>
            <person name="Daum C."/>
            <person name="Haridas S."/>
            <person name="He G."/>
            <person name="LaButti K."/>
            <person name="Lipzen A."/>
            <person name="Mondo S."/>
            <person name="Riley R."/>
            <person name="Salamov A."/>
            <person name="Simmons B.A."/>
            <person name="Magnuson J.K."/>
            <person name="Henrissat B."/>
            <person name="Mortensen U.H."/>
            <person name="Larsen T.O."/>
            <person name="Devries R.P."/>
            <person name="Grigoriev I.V."/>
            <person name="Machida M."/>
            <person name="Baker S.E."/>
            <person name="Andersen M.R."/>
        </authorList>
    </citation>
    <scope>NUCLEOTIDE SEQUENCE [LARGE SCALE GENOMIC DNA]</scope>
    <source>
        <strain evidence="2">IBT 14317</strain>
    </source>
</reference>
<evidence type="ECO:0000256" key="1">
    <source>
        <dbReference type="SAM" id="Phobius"/>
    </source>
</evidence>
<dbReference type="Proteomes" id="UP000326877">
    <property type="component" value="Unassembled WGS sequence"/>
</dbReference>
<gene>
    <name evidence="2" type="ORF">BDV23DRAFT_162811</name>
</gene>
<accession>A0A5N7BXV0</accession>
<feature type="transmembrane region" description="Helical" evidence="1">
    <location>
        <begin position="32"/>
        <end position="58"/>
    </location>
</feature>
<keyword evidence="1" id="KW-0812">Transmembrane</keyword>
<name>A0A5N7BXV0_PETAA</name>